<dbReference type="Proteomes" id="UP000053097">
    <property type="component" value="Unassembled WGS sequence"/>
</dbReference>
<evidence type="ECO:0000313" key="2">
    <source>
        <dbReference type="Proteomes" id="UP000053097"/>
    </source>
</evidence>
<organism evidence="1 2">
    <name type="scientific">Ooceraea biroi</name>
    <name type="common">Clonal raider ant</name>
    <name type="synonym">Cerapachys biroi</name>
    <dbReference type="NCBI Taxonomy" id="2015173"/>
    <lineage>
        <taxon>Eukaryota</taxon>
        <taxon>Metazoa</taxon>
        <taxon>Ecdysozoa</taxon>
        <taxon>Arthropoda</taxon>
        <taxon>Hexapoda</taxon>
        <taxon>Insecta</taxon>
        <taxon>Pterygota</taxon>
        <taxon>Neoptera</taxon>
        <taxon>Endopterygota</taxon>
        <taxon>Hymenoptera</taxon>
        <taxon>Apocrita</taxon>
        <taxon>Aculeata</taxon>
        <taxon>Formicoidea</taxon>
        <taxon>Formicidae</taxon>
        <taxon>Dorylinae</taxon>
        <taxon>Ooceraea</taxon>
    </lineage>
</organism>
<reference evidence="1 2" key="1">
    <citation type="journal article" date="2014" name="Curr. Biol.">
        <title>The genome of the clonal raider ant Cerapachys biroi.</title>
        <authorList>
            <person name="Oxley P.R."/>
            <person name="Ji L."/>
            <person name="Fetter-Pruneda I."/>
            <person name="McKenzie S.K."/>
            <person name="Li C."/>
            <person name="Hu H."/>
            <person name="Zhang G."/>
            <person name="Kronauer D.J."/>
        </authorList>
    </citation>
    <scope>NUCLEOTIDE SEQUENCE [LARGE SCALE GENOMIC DNA]</scope>
</reference>
<name>A0A026W593_OOCBI</name>
<dbReference type="AlphaFoldDB" id="A0A026W593"/>
<gene>
    <name evidence="1" type="ORF">X777_10836</name>
</gene>
<evidence type="ECO:0000313" key="1">
    <source>
        <dbReference type="EMBL" id="EZA50786.1"/>
    </source>
</evidence>
<accession>A0A026W593</accession>
<keyword evidence="2" id="KW-1185">Reference proteome</keyword>
<protein>
    <submittedName>
        <fullName evidence="1">Uncharacterized protein</fullName>
    </submittedName>
</protein>
<sequence>MLLLYYINIDNIDYIYNHYYYDHYSCTDNHHYNNHYNYHSCSCSCSCSFPRQKKAPDYYKL</sequence>
<proteinExistence type="predicted"/>
<dbReference type="EMBL" id="KK107447">
    <property type="protein sequence ID" value="EZA50786.1"/>
    <property type="molecule type" value="Genomic_DNA"/>
</dbReference>